<dbReference type="PANTHER" id="PTHR33116:SF78">
    <property type="entry name" value="OS12G0587133 PROTEIN"/>
    <property type="match status" value="1"/>
</dbReference>
<comment type="caution">
    <text evidence="1">The sequence shown here is derived from an EMBL/GenBank/DDBJ whole genome shotgun (WGS) entry which is preliminary data.</text>
</comment>
<dbReference type="OrthoDB" id="1741891at2759"/>
<keyword evidence="1" id="KW-0548">Nucleotidyltransferase</keyword>
<dbReference type="AlphaFoldDB" id="A0A2U1Q0R4"/>
<keyword evidence="1" id="KW-0808">Transferase</keyword>
<sequence length="397" mass="43907">MGICVSDVDISSVANVIGCGVAKFPLKYLGVPVGCNMAWCVNWESIVSKFSSKLSHWKTRLISVGGRHSLIKSVLNSLPTYFMSIYKVPVLICSKLESMRNKFFIGSEIGEKKMTWVSWNKCLASKISGGLGIGSILALNAGLLFKWIWRFKQKSDVDISSVANVIGCGVAKLPLKYLGVPVGCNMAWCINWESIVSKFSSKLSHWKTRLISVGGRHSLIKSVLNSLPTYFMSIYKVPVSICSKLESMRNKFFIGSEIGEKKMTWVSWNKCLASKISGGLGIGSILALNAGLLFKWIWRFNQKSTDLWVTVIKAIHGPNGGIHVDSMHSPIQGTWNGILSMIKSPKLKSIDLLSLCTRKVGNGASVRFWDDIWCGSQPLKCIFPRIHMLDNDKGCTL</sequence>
<dbReference type="PANTHER" id="PTHR33116">
    <property type="entry name" value="REVERSE TRANSCRIPTASE ZINC-BINDING DOMAIN-CONTAINING PROTEIN-RELATED-RELATED"/>
    <property type="match status" value="1"/>
</dbReference>
<accession>A0A2U1Q0R4</accession>
<proteinExistence type="predicted"/>
<organism evidence="1 2">
    <name type="scientific">Artemisia annua</name>
    <name type="common">Sweet wormwood</name>
    <dbReference type="NCBI Taxonomy" id="35608"/>
    <lineage>
        <taxon>Eukaryota</taxon>
        <taxon>Viridiplantae</taxon>
        <taxon>Streptophyta</taxon>
        <taxon>Embryophyta</taxon>
        <taxon>Tracheophyta</taxon>
        <taxon>Spermatophyta</taxon>
        <taxon>Magnoliopsida</taxon>
        <taxon>eudicotyledons</taxon>
        <taxon>Gunneridae</taxon>
        <taxon>Pentapetalae</taxon>
        <taxon>asterids</taxon>
        <taxon>campanulids</taxon>
        <taxon>Asterales</taxon>
        <taxon>Asteraceae</taxon>
        <taxon>Asteroideae</taxon>
        <taxon>Anthemideae</taxon>
        <taxon>Artemisiinae</taxon>
        <taxon>Artemisia</taxon>
    </lineage>
</organism>
<keyword evidence="2" id="KW-1185">Reference proteome</keyword>
<gene>
    <name evidence="1" type="ORF">CTI12_AA089170</name>
</gene>
<evidence type="ECO:0000313" key="1">
    <source>
        <dbReference type="EMBL" id="PWA91621.1"/>
    </source>
</evidence>
<evidence type="ECO:0000313" key="2">
    <source>
        <dbReference type="Proteomes" id="UP000245207"/>
    </source>
</evidence>
<dbReference type="EMBL" id="PKPP01000532">
    <property type="protein sequence ID" value="PWA91621.1"/>
    <property type="molecule type" value="Genomic_DNA"/>
</dbReference>
<reference evidence="1 2" key="1">
    <citation type="journal article" date="2018" name="Mol. Plant">
        <title>The genome of Artemisia annua provides insight into the evolution of Asteraceae family and artemisinin biosynthesis.</title>
        <authorList>
            <person name="Shen Q."/>
            <person name="Zhang L."/>
            <person name="Liao Z."/>
            <person name="Wang S."/>
            <person name="Yan T."/>
            <person name="Shi P."/>
            <person name="Liu M."/>
            <person name="Fu X."/>
            <person name="Pan Q."/>
            <person name="Wang Y."/>
            <person name="Lv Z."/>
            <person name="Lu X."/>
            <person name="Zhang F."/>
            <person name="Jiang W."/>
            <person name="Ma Y."/>
            <person name="Chen M."/>
            <person name="Hao X."/>
            <person name="Li L."/>
            <person name="Tang Y."/>
            <person name="Lv G."/>
            <person name="Zhou Y."/>
            <person name="Sun X."/>
            <person name="Brodelius P.E."/>
            <person name="Rose J.K.C."/>
            <person name="Tang K."/>
        </authorList>
    </citation>
    <scope>NUCLEOTIDE SEQUENCE [LARGE SCALE GENOMIC DNA]</scope>
    <source>
        <strain evidence="2">cv. Huhao1</strain>
        <tissue evidence="1">Leaf</tissue>
    </source>
</reference>
<dbReference type="STRING" id="35608.A0A2U1Q0R4"/>
<dbReference type="Proteomes" id="UP000245207">
    <property type="component" value="Unassembled WGS sequence"/>
</dbReference>
<name>A0A2U1Q0R4_ARTAN</name>
<dbReference type="GO" id="GO:0003964">
    <property type="term" value="F:RNA-directed DNA polymerase activity"/>
    <property type="evidence" value="ECO:0007669"/>
    <property type="project" value="UniProtKB-KW"/>
</dbReference>
<protein>
    <submittedName>
        <fullName evidence="1">RNA-directed DNA polymerase, eukaryota</fullName>
    </submittedName>
</protein>
<keyword evidence="1" id="KW-0695">RNA-directed DNA polymerase</keyword>